<evidence type="ECO:0000256" key="1">
    <source>
        <dbReference type="ARBA" id="ARBA00022670"/>
    </source>
</evidence>
<dbReference type="Proteomes" id="UP000465035">
    <property type="component" value="Chromosome"/>
</dbReference>
<keyword evidence="1 6" id="KW-0645">Protease</keyword>
<proteinExistence type="inferred from homology"/>
<dbReference type="GO" id="GO:0006518">
    <property type="term" value="P:peptide metabolic process"/>
    <property type="evidence" value="ECO:0007669"/>
    <property type="project" value="TreeGrafter"/>
</dbReference>
<reference evidence="9 10" key="1">
    <citation type="submission" date="2019-12" db="EMBL/GenBank/DDBJ databases">
        <title>Lactobacillus hilgardii FLUB.</title>
        <authorList>
            <person name="Gustaw K."/>
        </authorList>
    </citation>
    <scope>NUCLEOTIDE SEQUENCE [LARGE SCALE GENOMIC DNA]</scope>
    <source>
        <strain evidence="9 10">FLUB</strain>
    </source>
</reference>
<evidence type="ECO:0000259" key="8">
    <source>
        <dbReference type="Pfam" id="PF08439"/>
    </source>
</evidence>
<dbReference type="Pfam" id="PF08439">
    <property type="entry name" value="Peptidase_M3_N"/>
    <property type="match status" value="1"/>
</dbReference>
<feature type="domain" description="Oligopeptidase F N-terminal" evidence="8">
    <location>
        <begin position="126"/>
        <end position="195"/>
    </location>
</feature>
<organism evidence="9 10">
    <name type="scientific">Lentilactobacillus hilgardii</name>
    <name type="common">Lactobacillus hilgardii</name>
    <dbReference type="NCBI Taxonomy" id="1588"/>
    <lineage>
        <taxon>Bacteria</taxon>
        <taxon>Bacillati</taxon>
        <taxon>Bacillota</taxon>
        <taxon>Bacilli</taxon>
        <taxon>Lactobacillales</taxon>
        <taxon>Lactobacillaceae</taxon>
        <taxon>Lentilactobacillus</taxon>
    </lineage>
</organism>
<comment type="similarity">
    <text evidence="6">Belongs to the peptidase M3B family.</text>
</comment>
<dbReference type="InterPro" id="IPR013647">
    <property type="entry name" value="OligopepF_N_dom"/>
</dbReference>
<comment type="function">
    <text evidence="6">Has oligopeptidase activity and degrades a variety of small bioactive peptides.</text>
</comment>
<dbReference type="InterPro" id="IPR004438">
    <property type="entry name" value="Peptidase_M3B"/>
</dbReference>
<dbReference type="EC" id="3.4.24.-" evidence="6"/>
<keyword evidence="2 6" id="KW-0479">Metal-binding</keyword>
<accession>A0A6P1E562</accession>
<feature type="domain" description="Peptidase M3A/M3B catalytic" evidence="7">
    <location>
        <begin position="216"/>
        <end position="597"/>
    </location>
</feature>
<evidence type="ECO:0000313" key="10">
    <source>
        <dbReference type="Proteomes" id="UP000465035"/>
    </source>
</evidence>
<evidence type="ECO:0000256" key="5">
    <source>
        <dbReference type="ARBA" id="ARBA00023049"/>
    </source>
</evidence>
<evidence type="ECO:0000256" key="2">
    <source>
        <dbReference type="ARBA" id="ARBA00022723"/>
    </source>
</evidence>
<evidence type="ECO:0000313" key="9">
    <source>
        <dbReference type="EMBL" id="QHB51699.1"/>
    </source>
</evidence>
<dbReference type="Gene3D" id="1.10.1370.20">
    <property type="entry name" value="Oligoendopeptidase f, C-terminal domain"/>
    <property type="match status" value="1"/>
</dbReference>
<dbReference type="EMBL" id="CP047121">
    <property type="protein sequence ID" value="QHB51699.1"/>
    <property type="molecule type" value="Genomic_DNA"/>
</dbReference>
<evidence type="ECO:0000256" key="3">
    <source>
        <dbReference type="ARBA" id="ARBA00022801"/>
    </source>
</evidence>
<dbReference type="NCBIfam" id="TIGR00181">
    <property type="entry name" value="pepF"/>
    <property type="match status" value="1"/>
</dbReference>
<keyword evidence="4 6" id="KW-0862">Zinc</keyword>
<evidence type="ECO:0000256" key="4">
    <source>
        <dbReference type="ARBA" id="ARBA00022833"/>
    </source>
</evidence>
<dbReference type="InterPro" id="IPR001567">
    <property type="entry name" value="Pept_M3A_M3B_dom"/>
</dbReference>
<dbReference type="GO" id="GO:0004222">
    <property type="term" value="F:metalloendopeptidase activity"/>
    <property type="evidence" value="ECO:0007669"/>
    <property type="project" value="UniProtKB-UniRule"/>
</dbReference>
<dbReference type="SUPFAM" id="SSF55486">
    <property type="entry name" value="Metalloproteases ('zincins'), catalytic domain"/>
    <property type="match status" value="1"/>
</dbReference>
<dbReference type="Pfam" id="PF01432">
    <property type="entry name" value="Peptidase_M3"/>
    <property type="match status" value="1"/>
</dbReference>
<dbReference type="CDD" id="cd09608">
    <property type="entry name" value="M3B_PepF"/>
    <property type="match status" value="1"/>
</dbReference>
<dbReference type="AlphaFoldDB" id="A0A6P1E562"/>
<evidence type="ECO:0000256" key="6">
    <source>
        <dbReference type="RuleBase" id="RU368091"/>
    </source>
</evidence>
<dbReference type="Gene3D" id="1.10.287.830">
    <property type="entry name" value="putative peptidase helix hairpin domain like"/>
    <property type="match status" value="1"/>
</dbReference>
<sequence length="610" mass="70404">MTNMKGCNEMSETQKLPLRKDVPADLTWDLTTIYQSDDQFEKDFVSVEKTLPSLKKLSGTLTQGAAALLTATETMLTAARKLEKVYVYAQLKNDQDTSEDGYQAMYAKAQALAAQFGAATAWFDPELLKLNDKQMTSYYEAQPKLRDYKRLYDQTFAKRAHILSNEVEEVLAGADDIFSSGEKTFGVLDNTDLSFPTVTDENGHQVQLSQGVYGILLESTNRDVRRQAFQKLYEVYSQFQHTLAATLTTNVKNHNFKANVRQYHSALEAALSSTEIPVKVYDNLISEVNKHLDLLHRYVALRKRILGLDELHMYDLYTPLIGEKSPKYTFDESKKVALDALQVMGPQYVNHVKEEFNNRWIDVVENRYKRSGGYSSGTYDTNPFILLNWKDNLDNLYTLIHETGHSMHSYYASHNQPYQYGDYSIFVAEIASTTNENILTDYLLDKFKDDDKMKRYILNYYLDGFKGTVFRQTQFAEFEQYIHEQDAKGQPLTANFLDNYYRQLNQKYYGESVISDKEIGLEWSRIPHFYYNFYVYQYATGFAAASTLADNIVNGDAEHVEKYLNYLKSGSSDTPINVMKKAGVDMTQPEYLEKAFRIFEERLDEFEKLF</sequence>
<keyword evidence="5 6" id="KW-0482">Metalloprotease</keyword>
<dbReference type="PANTHER" id="PTHR11804">
    <property type="entry name" value="PROTEASE M3 THIMET OLIGOPEPTIDASE-RELATED"/>
    <property type="match status" value="1"/>
</dbReference>
<dbReference type="GO" id="GO:0006508">
    <property type="term" value="P:proteolysis"/>
    <property type="evidence" value="ECO:0007669"/>
    <property type="project" value="UniProtKB-KW"/>
</dbReference>
<dbReference type="PANTHER" id="PTHR11804:SF84">
    <property type="entry name" value="SACCHAROLYSIN"/>
    <property type="match status" value="1"/>
</dbReference>
<dbReference type="InterPro" id="IPR042088">
    <property type="entry name" value="OligoPept_F_C"/>
</dbReference>
<protein>
    <recommendedName>
        <fullName evidence="6">Oligopeptidase F</fullName>
        <ecNumber evidence="6">3.4.24.-</ecNumber>
    </recommendedName>
</protein>
<dbReference type="Gene3D" id="1.20.140.70">
    <property type="entry name" value="Oligopeptidase f, N-terminal domain"/>
    <property type="match status" value="1"/>
</dbReference>
<gene>
    <name evidence="9" type="primary">pepF</name>
    <name evidence="9" type="ORF">GQR93_05550</name>
</gene>
<keyword evidence="3 6" id="KW-0378">Hydrolase</keyword>
<name>A0A6P1E562_LENHI</name>
<dbReference type="InterPro" id="IPR045090">
    <property type="entry name" value="Pept_M3A_M3B"/>
</dbReference>
<dbReference type="GO" id="GO:0046872">
    <property type="term" value="F:metal ion binding"/>
    <property type="evidence" value="ECO:0007669"/>
    <property type="project" value="UniProtKB-UniRule"/>
</dbReference>
<evidence type="ECO:0000259" key="7">
    <source>
        <dbReference type="Pfam" id="PF01432"/>
    </source>
</evidence>
<comment type="cofactor">
    <cofactor evidence="6">
        <name>Zn(2+)</name>
        <dbReference type="ChEBI" id="CHEBI:29105"/>
    </cofactor>
    <text evidence="6">Binds 1 zinc ion.</text>
</comment>